<accession>M4C3E8</accession>
<keyword evidence="3" id="KW-1185">Reference proteome</keyword>
<name>M4C3E8_HYAAE</name>
<dbReference type="Proteomes" id="UP000011713">
    <property type="component" value="Unassembled WGS sequence"/>
</dbReference>
<dbReference type="EMBL" id="ABWE02002645">
    <property type="status" value="NOT_ANNOTATED_CDS"/>
    <property type="molecule type" value="Genomic_DNA"/>
</dbReference>
<evidence type="ECO:0000313" key="2">
    <source>
        <dbReference type="EnsemblProtists" id="HpaP813615"/>
    </source>
</evidence>
<organism evidence="2 3">
    <name type="scientific">Hyaloperonospora arabidopsidis (strain Emoy2)</name>
    <name type="common">Downy mildew agent</name>
    <name type="synonym">Peronospora arabidopsidis</name>
    <dbReference type="NCBI Taxonomy" id="559515"/>
    <lineage>
        <taxon>Eukaryota</taxon>
        <taxon>Sar</taxon>
        <taxon>Stramenopiles</taxon>
        <taxon>Oomycota</taxon>
        <taxon>Peronosporomycetes</taxon>
        <taxon>Peronosporales</taxon>
        <taxon>Peronosporaceae</taxon>
        <taxon>Hyaloperonospora</taxon>
    </lineage>
</organism>
<feature type="compositionally biased region" description="Basic and acidic residues" evidence="1">
    <location>
        <begin position="1"/>
        <end position="10"/>
    </location>
</feature>
<proteinExistence type="predicted"/>
<dbReference type="eggNOG" id="ENOG502S9FK">
    <property type="taxonomic scope" value="Eukaryota"/>
</dbReference>
<dbReference type="AlphaFoldDB" id="M4C3E8"/>
<sequence length="279" mass="30324">MAEENKKLSEKVAAGEGAEHNIEVEEADEASDVDTDDGVAEDDAKKKNGEAPVIEMVRCQWHRPVGFSDVQSGCYVGAVAAAIATELCIRYDGRERQRRRRHGRCRLKSSGRGCNTVLHNWYCIRTSTTGRRDVIPDAARETEHEAASRDPGAQLMALTGDWFGAFTEKGSLRAKSARGALAVAVPSLNSAALSAVDRRDFSSMFYQLSQKLSKGSMMAITIPTIIAVSYSAFAFFRYTGPDLGGALPGSPKTTSAEWQAASVEYGKAQKANPIRHFKD</sequence>
<dbReference type="VEuPathDB" id="FungiDB:HpaG813615"/>
<reference evidence="2" key="2">
    <citation type="submission" date="2015-06" db="UniProtKB">
        <authorList>
            <consortium name="EnsemblProtists"/>
        </authorList>
    </citation>
    <scope>IDENTIFICATION</scope>
    <source>
        <strain evidence="2">Emoy2</strain>
    </source>
</reference>
<evidence type="ECO:0000313" key="3">
    <source>
        <dbReference type="Proteomes" id="UP000011713"/>
    </source>
</evidence>
<feature type="region of interest" description="Disordered" evidence="1">
    <location>
        <begin position="1"/>
        <end position="47"/>
    </location>
</feature>
<feature type="compositionally biased region" description="Acidic residues" evidence="1">
    <location>
        <begin position="24"/>
        <end position="41"/>
    </location>
</feature>
<dbReference type="InParanoid" id="M4C3E8"/>
<reference evidence="3" key="1">
    <citation type="journal article" date="2010" name="Science">
        <title>Signatures of adaptation to obligate biotrophy in the Hyaloperonospora arabidopsidis genome.</title>
        <authorList>
            <person name="Baxter L."/>
            <person name="Tripathy S."/>
            <person name="Ishaque N."/>
            <person name="Boot N."/>
            <person name="Cabral A."/>
            <person name="Kemen E."/>
            <person name="Thines M."/>
            <person name="Ah-Fong A."/>
            <person name="Anderson R."/>
            <person name="Badejoko W."/>
            <person name="Bittner-Eddy P."/>
            <person name="Boore J.L."/>
            <person name="Chibucos M.C."/>
            <person name="Coates M."/>
            <person name="Dehal P."/>
            <person name="Delehaunty K."/>
            <person name="Dong S."/>
            <person name="Downton P."/>
            <person name="Dumas B."/>
            <person name="Fabro G."/>
            <person name="Fronick C."/>
            <person name="Fuerstenberg S.I."/>
            <person name="Fulton L."/>
            <person name="Gaulin E."/>
            <person name="Govers F."/>
            <person name="Hughes L."/>
            <person name="Humphray S."/>
            <person name="Jiang R.H."/>
            <person name="Judelson H."/>
            <person name="Kamoun S."/>
            <person name="Kyung K."/>
            <person name="Meijer H."/>
            <person name="Minx P."/>
            <person name="Morris P."/>
            <person name="Nelson J."/>
            <person name="Phuntumart V."/>
            <person name="Qutob D."/>
            <person name="Rehmany A."/>
            <person name="Rougon-Cardoso A."/>
            <person name="Ryden P."/>
            <person name="Torto-Alalibo T."/>
            <person name="Studholme D."/>
            <person name="Wang Y."/>
            <person name="Win J."/>
            <person name="Wood J."/>
            <person name="Clifton S.W."/>
            <person name="Rogers J."/>
            <person name="Van den Ackerveken G."/>
            <person name="Jones J.D."/>
            <person name="McDowell J.M."/>
            <person name="Beynon J."/>
            <person name="Tyler B.M."/>
        </authorList>
    </citation>
    <scope>NUCLEOTIDE SEQUENCE [LARGE SCALE GENOMIC DNA]</scope>
    <source>
        <strain evidence="3">Emoy2</strain>
    </source>
</reference>
<protein>
    <submittedName>
        <fullName evidence="2">Uncharacterized protein</fullName>
    </submittedName>
</protein>
<dbReference type="EnsemblProtists" id="HpaT813615">
    <property type="protein sequence ID" value="HpaP813615"/>
    <property type="gene ID" value="HpaG813615"/>
</dbReference>
<evidence type="ECO:0000256" key="1">
    <source>
        <dbReference type="SAM" id="MobiDB-lite"/>
    </source>
</evidence>
<dbReference type="HOGENOM" id="CLU_999097_0_0_1"/>